<dbReference type="PROSITE" id="PS50234">
    <property type="entry name" value="VWFA"/>
    <property type="match status" value="1"/>
</dbReference>
<dbReference type="InterPro" id="IPR002035">
    <property type="entry name" value="VWF_A"/>
</dbReference>
<dbReference type="OrthoDB" id="7522752at2"/>
<dbReference type="EMBL" id="AECZ01000023">
    <property type="protein sequence ID" value="EFL50249.1"/>
    <property type="molecule type" value="Genomic_DNA"/>
</dbReference>
<sequence length="452" mass="47438">MVVAATLVGLMAAVGVAVDLGRVYVAHNKLQNAVDAAALAGSLQLPDDPDVDNGKVSQAVTTNLAANDPEAKATDISSGGATRSVCVTAEADVDMTLSKVVGLDATTVTAEACAGYNDIELVMVLDATGSMRGTPIANVKEAAANLVDLIMPDSGANTRSKIGLVPFQGKVRIDGNDPVTAERDPDGVGAGCRNADGTLNDGKLKTEYSDTRSRNSIFYGYTISGVSTYYDRTCSGMSPIRALSSDKEAILDNIGAINAGAVTSGTLISEGIKWGHKVLSPKAPYTEGNTDKKVRKIMIVLTDGDTEDGRCGGRYASASRTVNAYWTNAYFGQGLRPNSASSPYDTLSTASATLAQIPDCTDGGKLNQYVLDEADDAKNDADYPVEIFAIRFGDSDATDISLMKRIASSKSGTDDHYYDAPDSSDIKDMFKKIGQQLGQRLMSKKEATTGTP</sequence>
<protein>
    <submittedName>
        <fullName evidence="2">von Willebrand factor type A</fullName>
    </submittedName>
</protein>
<organism evidence="2 3">
    <name type="scientific">Solidesulfovibrio fructosivorans JJ]</name>
    <dbReference type="NCBI Taxonomy" id="596151"/>
    <lineage>
        <taxon>Bacteria</taxon>
        <taxon>Pseudomonadati</taxon>
        <taxon>Thermodesulfobacteriota</taxon>
        <taxon>Desulfovibrionia</taxon>
        <taxon>Desulfovibrionales</taxon>
        <taxon>Desulfovibrionaceae</taxon>
        <taxon>Solidesulfovibrio</taxon>
    </lineage>
</organism>
<dbReference type="STRING" id="596151.DesfrDRAFT_3050"/>
<dbReference type="SUPFAM" id="SSF53300">
    <property type="entry name" value="vWA-like"/>
    <property type="match status" value="1"/>
</dbReference>
<name>E1JZK2_SOLFR</name>
<reference evidence="2 3" key="1">
    <citation type="submission" date="2010-08" db="EMBL/GenBank/DDBJ databases">
        <title>The draft genome of Desulfovibrio fructosovorans JJ.</title>
        <authorList>
            <consortium name="US DOE Joint Genome Institute (JGI-PGF)"/>
            <person name="Lucas S."/>
            <person name="Copeland A."/>
            <person name="Lapidus A."/>
            <person name="Cheng J.-F."/>
            <person name="Bruce D."/>
            <person name="Goodwin L."/>
            <person name="Pitluck S."/>
            <person name="Land M.L."/>
            <person name="Hauser L."/>
            <person name="Chang Y.-J."/>
            <person name="Jeffries C."/>
            <person name="Wall J.D."/>
            <person name="Stahl D.A."/>
            <person name="Arkin A.P."/>
            <person name="Dehal P."/>
            <person name="Stolyar S.M."/>
            <person name="Hazen T.C."/>
            <person name="Woyke T.J."/>
        </authorList>
    </citation>
    <scope>NUCLEOTIDE SEQUENCE [LARGE SCALE GENOMIC DNA]</scope>
    <source>
        <strain evidence="2 3">JJ</strain>
    </source>
</reference>
<accession>E1JZK2</accession>
<dbReference type="Pfam" id="PF13400">
    <property type="entry name" value="Tad"/>
    <property type="match status" value="1"/>
</dbReference>
<keyword evidence="3" id="KW-1185">Reference proteome</keyword>
<proteinExistence type="predicted"/>
<gene>
    <name evidence="2" type="ORF">DesfrDRAFT_3050</name>
</gene>
<dbReference type="InterPro" id="IPR028087">
    <property type="entry name" value="Tad_N"/>
</dbReference>
<dbReference type="eggNOG" id="COG2304">
    <property type="taxonomic scope" value="Bacteria"/>
</dbReference>
<dbReference type="RefSeq" id="WP_005995290.1">
    <property type="nucleotide sequence ID" value="NZ_AECZ01000023.1"/>
</dbReference>
<dbReference type="SMART" id="SM00327">
    <property type="entry name" value="VWA"/>
    <property type="match status" value="1"/>
</dbReference>
<evidence type="ECO:0000259" key="1">
    <source>
        <dbReference type="PROSITE" id="PS50234"/>
    </source>
</evidence>
<dbReference type="AlphaFoldDB" id="E1JZK2"/>
<dbReference type="Proteomes" id="UP000006250">
    <property type="component" value="Unassembled WGS sequence"/>
</dbReference>
<dbReference type="Gene3D" id="3.40.50.410">
    <property type="entry name" value="von Willebrand factor, type A domain"/>
    <property type="match status" value="3"/>
</dbReference>
<evidence type="ECO:0000313" key="3">
    <source>
        <dbReference type="Proteomes" id="UP000006250"/>
    </source>
</evidence>
<feature type="domain" description="VWFA" evidence="1">
    <location>
        <begin position="120"/>
        <end position="433"/>
    </location>
</feature>
<dbReference type="InterPro" id="IPR036465">
    <property type="entry name" value="vWFA_dom_sf"/>
</dbReference>
<comment type="caution">
    <text evidence="2">The sequence shown here is derived from an EMBL/GenBank/DDBJ whole genome shotgun (WGS) entry which is preliminary data.</text>
</comment>
<evidence type="ECO:0000313" key="2">
    <source>
        <dbReference type="EMBL" id="EFL50249.1"/>
    </source>
</evidence>